<keyword evidence="8" id="KW-1185">Reference proteome</keyword>
<dbReference type="PANTHER" id="PTHR11432">
    <property type="entry name" value="NADH DEHYDROGENASE SUBUNIT 1"/>
    <property type="match status" value="1"/>
</dbReference>
<evidence type="ECO:0000256" key="4">
    <source>
        <dbReference type="ARBA" id="ARBA00023136"/>
    </source>
</evidence>
<proteinExistence type="inferred from homology"/>
<evidence type="ECO:0000256" key="2">
    <source>
        <dbReference type="ARBA" id="ARBA00022692"/>
    </source>
</evidence>
<comment type="similarity">
    <text evidence="5 6">Belongs to the complex I subunit 1 family.</text>
</comment>
<feature type="transmembrane region" description="Helical" evidence="5">
    <location>
        <begin position="190"/>
        <end position="210"/>
    </location>
</feature>
<comment type="caution">
    <text evidence="7">The sequence shown here is derived from an EMBL/GenBank/DDBJ whole genome shotgun (WGS) entry which is preliminary data.</text>
</comment>
<dbReference type="EC" id="7.1.1.-" evidence="5"/>
<evidence type="ECO:0000256" key="3">
    <source>
        <dbReference type="ARBA" id="ARBA00022989"/>
    </source>
</evidence>
<dbReference type="PROSITE" id="PS00668">
    <property type="entry name" value="COMPLEX1_ND1_2"/>
    <property type="match status" value="1"/>
</dbReference>
<sequence length="343" mass="37785">MELADIAIKFGLIIIIFLISLVIAMYSTYAERKIAAFFQDRVGPNRAGPWGILQPLADGGKMFLKEEIIPTNATPFLFIVGPSLAILTACIGSAVIPWGQNMVIGGKVIPLQVTDINVGILYIFGVVSLGVYGVMIGGWASNNKYSLLGAIRAASQNISYEISMGLSIIALLLVTGTLSLGEIAQQQHGWHWNVLYQPVGFILFLVCAFAETNRTPFDLPECETELVGGYHTEYSSMKLGFYLFAEYINMFISSAVMATLYFGGYNYPGMDWVAAHVGPIAGPLIGTAVFFAKIFLFIFFFMWVRWTIPRFRYDQLMDLGWKILIPLAIANIVVTGVVITLLN</sequence>
<evidence type="ECO:0000313" key="7">
    <source>
        <dbReference type="EMBL" id="MBD1385171.1"/>
    </source>
</evidence>
<comment type="subunit">
    <text evidence="5">NDH-1 is composed of 14 different subunits. Subunits NuoA, H, J, K, L, M, N constitute the membrane sector of the complex.</text>
</comment>
<dbReference type="InterPro" id="IPR018086">
    <property type="entry name" value="NADH_UbQ_OxRdtase_su1_CS"/>
</dbReference>
<dbReference type="Pfam" id="PF00146">
    <property type="entry name" value="NADHdh"/>
    <property type="match status" value="1"/>
</dbReference>
<feature type="transmembrane region" description="Helical" evidence="5">
    <location>
        <begin position="162"/>
        <end position="184"/>
    </location>
</feature>
<reference evidence="7 8" key="1">
    <citation type="submission" date="2020-09" db="EMBL/GenBank/DDBJ databases">
        <title>Novel species of Mucilaginibacter isolated from a glacier on the Tibetan Plateau.</title>
        <authorList>
            <person name="Liu Q."/>
            <person name="Xin Y.-H."/>
        </authorList>
    </citation>
    <scope>NUCLEOTIDE SEQUENCE [LARGE SCALE GENOMIC DNA]</scope>
    <source>
        <strain evidence="7 8">CGMCC 1.13878</strain>
    </source>
</reference>
<dbReference type="RefSeq" id="WP_191175061.1">
    <property type="nucleotide sequence ID" value="NZ_JACWMW010000002.1"/>
</dbReference>
<keyword evidence="5" id="KW-0830">Ubiquinone</keyword>
<dbReference type="NCBIfam" id="NF004741">
    <property type="entry name" value="PRK06076.1-2"/>
    <property type="match status" value="1"/>
</dbReference>
<comment type="catalytic activity">
    <reaction evidence="5">
        <text>a quinone + NADH + 5 H(+)(in) = a quinol + NAD(+) + 4 H(+)(out)</text>
        <dbReference type="Rhea" id="RHEA:57888"/>
        <dbReference type="ChEBI" id="CHEBI:15378"/>
        <dbReference type="ChEBI" id="CHEBI:24646"/>
        <dbReference type="ChEBI" id="CHEBI:57540"/>
        <dbReference type="ChEBI" id="CHEBI:57945"/>
        <dbReference type="ChEBI" id="CHEBI:132124"/>
    </reaction>
</comment>
<keyword evidence="5" id="KW-1003">Cell membrane</keyword>
<evidence type="ECO:0000313" key="8">
    <source>
        <dbReference type="Proteomes" id="UP000618754"/>
    </source>
</evidence>
<feature type="transmembrane region" description="Helical" evidence="5">
    <location>
        <begin position="6"/>
        <end position="26"/>
    </location>
</feature>
<accession>A0ABR7X3U5</accession>
<keyword evidence="2 5" id="KW-0812">Transmembrane</keyword>
<feature type="transmembrane region" description="Helical" evidence="5">
    <location>
        <begin position="323"/>
        <end position="342"/>
    </location>
</feature>
<dbReference type="EMBL" id="JACWMW010000002">
    <property type="protein sequence ID" value="MBD1385171.1"/>
    <property type="molecule type" value="Genomic_DNA"/>
</dbReference>
<evidence type="ECO:0000256" key="1">
    <source>
        <dbReference type="ARBA" id="ARBA00004141"/>
    </source>
</evidence>
<gene>
    <name evidence="5 7" type="primary">nuoH</name>
    <name evidence="7" type="ORF">IDJ75_07760</name>
</gene>
<feature type="transmembrane region" description="Helical" evidence="5">
    <location>
        <begin position="241"/>
        <end position="264"/>
    </location>
</feature>
<protein>
    <recommendedName>
        <fullName evidence="5">NADH-quinone oxidoreductase subunit H</fullName>
        <ecNumber evidence="5">7.1.1.-</ecNumber>
    </recommendedName>
    <alternativeName>
        <fullName evidence="5">NADH dehydrogenase I subunit H</fullName>
    </alternativeName>
    <alternativeName>
        <fullName evidence="5">NDH-1 subunit H</fullName>
    </alternativeName>
</protein>
<feature type="transmembrane region" description="Helical" evidence="5">
    <location>
        <begin position="284"/>
        <end position="303"/>
    </location>
</feature>
<dbReference type="Proteomes" id="UP000618754">
    <property type="component" value="Unassembled WGS sequence"/>
</dbReference>
<name>A0ABR7X3U5_9SPHI</name>
<dbReference type="HAMAP" id="MF_01350">
    <property type="entry name" value="NDH1_NuoH"/>
    <property type="match status" value="1"/>
</dbReference>
<comment type="subcellular location">
    <subcellularLocation>
        <location evidence="5 6">Cell membrane</location>
        <topology evidence="5 6">Multi-pass membrane protein</topology>
    </subcellularLocation>
    <subcellularLocation>
        <location evidence="1">Membrane</location>
        <topology evidence="1">Multi-pass membrane protein</topology>
    </subcellularLocation>
</comment>
<comment type="function">
    <text evidence="5">NDH-1 shuttles electrons from NADH, via FMN and iron-sulfur (Fe-S) centers, to quinones in the respiratory chain. The immediate electron acceptor for the enzyme in this species is believed to be ubiquinone. Couples the redox reaction to proton translocation (for every two electrons transferred, four hydrogen ions are translocated across the cytoplasmic membrane), and thus conserves the redox energy in a proton gradient. This subunit may bind ubiquinone.</text>
</comment>
<evidence type="ECO:0000256" key="5">
    <source>
        <dbReference type="HAMAP-Rule" id="MF_01350"/>
    </source>
</evidence>
<keyword evidence="5 6" id="KW-0520">NAD</keyword>
<dbReference type="GO" id="GO:0016491">
    <property type="term" value="F:oxidoreductase activity"/>
    <property type="evidence" value="ECO:0007669"/>
    <property type="project" value="UniProtKB-KW"/>
</dbReference>
<keyword evidence="3 5" id="KW-1133">Transmembrane helix</keyword>
<evidence type="ECO:0000256" key="6">
    <source>
        <dbReference type="RuleBase" id="RU000471"/>
    </source>
</evidence>
<keyword evidence="7" id="KW-0560">Oxidoreductase</keyword>
<dbReference type="PANTHER" id="PTHR11432:SF3">
    <property type="entry name" value="NADH-UBIQUINONE OXIDOREDUCTASE CHAIN 1"/>
    <property type="match status" value="1"/>
</dbReference>
<keyword evidence="5" id="KW-1278">Translocase</keyword>
<feature type="transmembrane region" description="Helical" evidence="5">
    <location>
        <begin position="76"/>
        <end position="99"/>
    </location>
</feature>
<keyword evidence="5" id="KW-0874">Quinone</keyword>
<organism evidence="7 8">
    <name type="scientific">Mucilaginibacter rigui</name>
    <dbReference type="NCBI Taxonomy" id="534635"/>
    <lineage>
        <taxon>Bacteria</taxon>
        <taxon>Pseudomonadati</taxon>
        <taxon>Bacteroidota</taxon>
        <taxon>Sphingobacteriia</taxon>
        <taxon>Sphingobacteriales</taxon>
        <taxon>Sphingobacteriaceae</taxon>
        <taxon>Mucilaginibacter</taxon>
    </lineage>
</organism>
<keyword evidence="4 5" id="KW-0472">Membrane</keyword>
<feature type="transmembrane region" description="Helical" evidence="5">
    <location>
        <begin position="119"/>
        <end position="141"/>
    </location>
</feature>
<dbReference type="InterPro" id="IPR001694">
    <property type="entry name" value="NADH_UbQ_OxRdtase_su1/FPO"/>
</dbReference>